<keyword evidence="2" id="KW-1003">Cell membrane</keyword>
<evidence type="ECO:0000313" key="7">
    <source>
        <dbReference type="EMBL" id="SUZ93051.1"/>
    </source>
</evidence>
<keyword evidence="5" id="KW-0472">Membrane</keyword>
<dbReference type="CDD" id="cd07984">
    <property type="entry name" value="LPLAT_LABLAT-like"/>
    <property type="match status" value="1"/>
</dbReference>
<evidence type="ECO:0008006" key="8">
    <source>
        <dbReference type="Google" id="ProtNLM"/>
    </source>
</evidence>
<organism evidence="7">
    <name type="scientific">marine metagenome</name>
    <dbReference type="NCBI Taxonomy" id="408172"/>
    <lineage>
        <taxon>unclassified sequences</taxon>
        <taxon>metagenomes</taxon>
        <taxon>ecological metagenomes</taxon>
    </lineage>
</organism>
<evidence type="ECO:0000256" key="3">
    <source>
        <dbReference type="ARBA" id="ARBA00022519"/>
    </source>
</evidence>
<dbReference type="GO" id="GO:0008610">
    <property type="term" value="P:lipid biosynthetic process"/>
    <property type="evidence" value="ECO:0007669"/>
    <property type="project" value="UniProtKB-ARBA"/>
</dbReference>
<dbReference type="GO" id="GO:0005886">
    <property type="term" value="C:plasma membrane"/>
    <property type="evidence" value="ECO:0007669"/>
    <property type="project" value="UniProtKB-SubCell"/>
</dbReference>
<dbReference type="GO" id="GO:1901137">
    <property type="term" value="P:carbohydrate derivative biosynthetic process"/>
    <property type="evidence" value="ECO:0007669"/>
    <property type="project" value="UniProtKB-ARBA"/>
</dbReference>
<keyword evidence="4" id="KW-0808">Transferase</keyword>
<evidence type="ECO:0000256" key="2">
    <source>
        <dbReference type="ARBA" id="ARBA00022475"/>
    </source>
</evidence>
<dbReference type="GO" id="GO:0016746">
    <property type="term" value="F:acyltransferase activity"/>
    <property type="evidence" value="ECO:0007669"/>
    <property type="project" value="UniProtKB-KW"/>
</dbReference>
<dbReference type="AlphaFoldDB" id="A0A381RPE9"/>
<dbReference type="PANTHER" id="PTHR30606">
    <property type="entry name" value="LIPID A BIOSYNTHESIS LAUROYL ACYLTRANSFERASE"/>
    <property type="match status" value="1"/>
</dbReference>
<keyword evidence="3" id="KW-0997">Cell inner membrane</keyword>
<accession>A0A381RPE9</accession>
<name>A0A381RPE9_9ZZZZ</name>
<evidence type="ECO:0000256" key="4">
    <source>
        <dbReference type="ARBA" id="ARBA00022679"/>
    </source>
</evidence>
<keyword evidence="6" id="KW-0012">Acyltransferase</keyword>
<reference evidence="7" key="1">
    <citation type="submission" date="2018-05" db="EMBL/GenBank/DDBJ databases">
        <authorList>
            <person name="Lanie J.A."/>
            <person name="Ng W.-L."/>
            <person name="Kazmierczak K.M."/>
            <person name="Andrzejewski T.M."/>
            <person name="Davidsen T.M."/>
            <person name="Wayne K.J."/>
            <person name="Tettelin H."/>
            <person name="Glass J.I."/>
            <person name="Rusch D."/>
            <person name="Podicherti R."/>
            <person name="Tsui H.-C.T."/>
            <person name="Winkler M.E."/>
        </authorList>
    </citation>
    <scope>NUCLEOTIDE SEQUENCE</scope>
</reference>
<dbReference type="InterPro" id="IPR004960">
    <property type="entry name" value="LipA_acyltrans"/>
</dbReference>
<evidence type="ECO:0000256" key="5">
    <source>
        <dbReference type="ARBA" id="ARBA00023136"/>
    </source>
</evidence>
<protein>
    <recommendedName>
        <fullName evidence="8">Lipid A biosynthesis acyltransferase</fullName>
    </recommendedName>
</protein>
<dbReference type="PANTHER" id="PTHR30606:SF10">
    <property type="entry name" value="PHOSPHATIDYLINOSITOL MANNOSIDE ACYLTRANSFERASE"/>
    <property type="match status" value="1"/>
</dbReference>
<dbReference type="EMBL" id="UINC01002114">
    <property type="protein sequence ID" value="SUZ93051.1"/>
    <property type="molecule type" value="Genomic_DNA"/>
</dbReference>
<proteinExistence type="predicted"/>
<evidence type="ECO:0000256" key="1">
    <source>
        <dbReference type="ARBA" id="ARBA00004533"/>
    </source>
</evidence>
<comment type="subcellular location">
    <subcellularLocation>
        <location evidence="1">Cell inner membrane</location>
    </subcellularLocation>
</comment>
<evidence type="ECO:0000256" key="6">
    <source>
        <dbReference type="ARBA" id="ARBA00023315"/>
    </source>
</evidence>
<sequence>MSFTDRFTYHLLKLAHGWLNRLFQRERSRFGATIGSVAFNKIAIRKAHARRHLKMAFPDKSDNYIDYNLRELHRHYGHMFIDALCGTRLIQHGKVTAEGKKQLDSSYSEGKGVILMAGHFGNWELIPTWLAVNGYQMVTVAQRQKNRGADRFFMEYRKKAETSPVYPGASPSDMISSLRAGKILILASDQNAGKRGEFVNFFGQLASSPRGADVFHQKTGAPVIVAFCQREQDGSYIIRFDQLPNGDGSASVMERFTTLLEKEIRKRPEQYFWFHRRWKTPPSEKP</sequence>
<gene>
    <name evidence="7" type="ORF">METZ01_LOCUS45905</name>
</gene>
<dbReference type="Pfam" id="PF03279">
    <property type="entry name" value="Lip_A_acyltrans"/>
    <property type="match status" value="1"/>
</dbReference>